<dbReference type="GO" id="GO:0005829">
    <property type="term" value="C:cytosol"/>
    <property type="evidence" value="ECO:0007669"/>
    <property type="project" value="TreeGrafter"/>
</dbReference>
<dbReference type="Gene3D" id="1.25.10.10">
    <property type="entry name" value="Leucine-rich Repeat Variant"/>
    <property type="match status" value="1"/>
</dbReference>
<dbReference type="GO" id="GO:0031267">
    <property type="term" value="F:small GTPase binding"/>
    <property type="evidence" value="ECO:0007669"/>
    <property type="project" value="InterPro"/>
</dbReference>
<evidence type="ECO:0000256" key="3">
    <source>
        <dbReference type="ARBA" id="ARBA00008669"/>
    </source>
</evidence>
<dbReference type="InterPro" id="IPR001494">
    <property type="entry name" value="Importin-beta_N"/>
</dbReference>
<evidence type="ECO:0000256" key="1">
    <source>
        <dbReference type="ARBA" id="ARBA00004123"/>
    </source>
</evidence>
<dbReference type="PROSITE" id="PS50166">
    <property type="entry name" value="IMPORTIN_B_NT"/>
    <property type="match status" value="1"/>
</dbReference>
<dbReference type="InterPro" id="IPR011989">
    <property type="entry name" value="ARM-like"/>
</dbReference>
<dbReference type="Pfam" id="PF03378">
    <property type="entry name" value="CAS_CSE1"/>
    <property type="match status" value="2"/>
</dbReference>
<sequence length="951" mass="108926">MAAQGQGEQYFATILNGTLSPDQKLRKEAEDQLFSAEKQQPNFSIALLKLVANENIGLEIRFAAALFFKNYIKRNWLEESDLLPDDIRMAIKTEIIDILVAVPDRIRPPLSDAVSLISESDFPEKWETLIQQLVAKLTVKDFTQNNAILDTAHAIFKRWRHEFRSDSLYSSINFVLGQFCQPYYELLKATDSLIEANANNKPVLTVLLQSLLFEMKLFYDLNYQDLPPFFEDNMADCMNLLHKYLTYTNPLFANDDDDEAGPLEKIKASICEIVALYTAKFEDVFTMLPTFVETIWTLLTTTGISPKYDILVSQAMVFLTTVVKLERYRSLFNQPETLRQFCEAIVLPNMTLRSVDEELFEMDPIEYIRRDIEGSDSETRRRAATDFVRGLMVLYVEQITQIIKTYVEQYLNTYNQNPAVNWKEKDTAIYLLTSIAAQGSVTKHGVTVVNSFVNVVDWYDQHILPDLKTPIDSGSAILKVDALKYLYTFRNQMSKEKLLEAFPYLMQHLRSSSYVVYTYAAITIERILFMRRDNVLVFNQNDIRPYTHDLLIILFGLIESATTPATLAENDYLMKAVMRVPFTSREEISPYVGDIIDHLNKILIVISKNPSNPQFNHYTFEAIGALQDVTEFVPYVFQVLSLLLECHTVQELPEMYQAILPVLLKSNLWETQGNVPALVRLLQAYLHRSTTSIIVNNQLEAILGIFQKLLASRLNDQLGLELVSSVIRYVPTVTLNHYIGPIFILILKKLQNAKQDKFLIAFDKFIFCSFAIDKEGAGPDYIIQVIDSIQPSLFMGLLNGPIMQNLQKVQGRIERKICAVGMTRLLTKSEKVMGSEYAEVWPILLGMLVRFFEAPTEIETHADAEDSLYEFDLVEDREFKAQFAKLNSTSRVNDDPVENVIDPRVFLAQSLVEANQRYSGTIFRLITEKEPRECVDYINEYMKLAGLGGLL</sequence>
<protein>
    <submittedName>
        <fullName evidence="9">11296_t:CDS:1</fullName>
    </submittedName>
</protein>
<dbReference type="InterPro" id="IPR005043">
    <property type="entry name" value="XPO2_C"/>
</dbReference>
<keyword evidence="6" id="KW-0653">Protein transport</keyword>
<comment type="caution">
    <text evidence="9">The sequence shown here is derived from an EMBL/GenBank/DDBJ whole genome shotgun (WGS) entry which is preliminary data.</text>
</comment>
<organism evidence="9 10">
    <name type="scientific">Paraglomus occultum</name>
    <dbReference type="NCBI Taxonomy" id="144539"/>
    <lineage>
        <taxon>Eukaryota</taxon>
        <taxon>Fungi</taxon>
        <taxon>Fungi incertae sedis</taxon>
        <taxon>Mucoromycota</taxon>
        <taxon>Glomeromycotina</taxon>
        <taxon>Glomeromycetes</taxon>
        <taxon>Paraglomerales</taxon>
        <taxon>Paraglomeraceae</taxon>
        <taxon>Paraglomus</taxon>
    </lineage>
</organism>
<evidence type="ECO:0000313" key="9">
    <source>
        <dbReference type="EMBL" id="CAG8538941.1"/>
    </source>
</evidence>
<dbReference type="EMBL" id="CAJVPJ010000574">
    <property type="protein sequence ID" value="CAG8538941.1"/>
    <property type="molecule type" value="Genomic_DNA"/>
</dbReference>
<keyword evidence="5" id="KW-0963">Cytoplasm</keyword>
<dbReference type="GO" id="GO:0005635">
    <property type="term" value="C:nuclear envelope"/>
    <property type="evidence" value="ECO:0007669"/>
    <property type="project" value="TreeGrafter"/>
</dbReference>
<dbReference type="Proteomes" id="UP000789572">
    <property type="component" value="Unassembled WGS sequence"/>
</dbReference>
<dbReference type="PANTHER" id="PTHR10997">
    <property type="entry name" value="IMPORTIN-7, 8, 11"/>
    <property type="match status" value="1"/>
</dbReference>
<dbReference type="GO" id="GO:0005049">
    <property type="term" value="F:nuclear export signal receptor activity"/>
    <property type="evidence" value="ECO:0007669"/>
    <property type="project" value="TreeGrafter"/>
</dbReference>
<dbReference type="OrthoDB" id="3268246at2759"/>
<comment type="similarity">
    <text evidence="3">Belongs to the XPO2/CSE1 family.</text>
</comment>
<keyword evidence="4" id="KW-0813">Transport</keyword>
<evidence type="ECO:0000256" key="7">
    <source>
        <dbReference type="ARBA" id="ARBA00023242"/>
    </source>
</evidence>
<accession>A0A9N9AN99</accession>
<evidence type="ECO:0000256" key="5">
    <source>
        <dbReference type="ARBA" id="ARBA00022490"/>
    </source>
</evidence>
<reference evidence="9" key="1">
    <citation type="submission" date="2021-06" db="EMBL/GenBank/DDBJ databases">
        <authorList>
            <person name="Kallberg Y."/>
            <person name="Tangrot J."/>
            <person name="Rosling A."/>
        </authorList>
    </citation>
    <scope>NUCLEOTIDE SEQUENCE</scope>
    <source>
        <strain evidence="9">IA702</strain>
    </source>
</reference>
<evidence type="ECO:0000256" key="4">
    <source>
        <dbReference type="ARBA" id="ARBA00022448"/>
    </source>
</evidence>
<evidence type="ECO:0000256" key="6">
    <source>
        <dbReference type="ARBA" id="ARBA00022927"/>
    </source>
</evidence>
<dbReference type="GO" id="GO:0006611">
    <property type="term" value="P:protein export from nucleus"/>
    <property type="evidence" value="ECO:0007669"/>
    <property type="project" value="TreeGrafter"/>
</dbReference>
<gene>
    <name evidence="9" type="ORF">POCULU_LOCUS4437</name>
</gene>
<keyword evidence="10" id="KW-1185">Reference proteome</keyword>
<evidence type="ECO:0000256" key="2">
    <source>
        <dbReference type="ARBA" id="ARBA00004496"/>
    </source>
</evidence>
<dbReference type="InterPro" id="IPR016024">
    <property type="entry name" value="ARM-type_fold"/>
</dbReference>
<evidence type="ECO:0000313" key="10">
    <source>
        <dbReference type="Proteomes" id="UP000789572"/>
    </source>
</evidence>
<proteinExistence type="inferred from homology"/>
<evidence type="ECO:0000259" key="8">
    <source>
        <dbReference type="PROSITE" id="PS50166"/>
    </source>
</evidence>
<comment type="subcellular location">
    <subcellularLocation>
        <location evidence="2">Cytoplasm</location>
    </subcellularLocation>
    <subcellularLocation>
        <location evidence="1">Nucleus</location>
    </subcellularLocation>
</comment>
<dbReference type="PANTHER" id="PTHR10997:SF8">
    <property type="entry name" value="EXPORTIN-2"/>
    <property type="match status" value="1"/>
</dbReference>
<keyword evidence="7" id="KW-0539">Nucleus</keyword>
<dbReference type="SUPFAM" id="SSF48371">
    <property type="entry name" value="ARM repeat"/>
    <property type="match status" value="1"/>
</dbReference>
<dbReference type="InterPro" id="IPR013713">
    <property type="entry name" value="XPO2_central"/>
</dbReference>
<name>A0A9N9AN99_9GLOM</name>
<dbReference type="GO" id="GO:0006606">
    <property type="term" value="P:protein import into nucleus"/>
    <property type="evidence" value="ECO:0007669"/>
    <property type="project" value="TreeGrafter"/>
</dbReference>
<dbReference type="AlphaFoldDB" id="A0A9N9AN99"/>
<dbReference type="Pfam" id="PF08506">
    <property type="entry name" value="Cse1"/>
    <property type="match status" value="1"/>
</dbReference>
<dbReference type="Pfam" id="PF03810">
    <property type="entry name" value="IBN_N"/>
    <property type="match status" value="1"/>
</dbReference>
<feature type="domain" description="Importin N-terminal" evidence="8">
    <location>
        <begin position="29"/>
        <end position="101"/>
    </location>
</feature>
<dbReference type="SMART" id="SM00913">
    <property type="entry name" value="IBN_N"/>
    <property type="match status" value="1"/>
</dbReference>